<evidence type="ECO:0000256" key="11">
    <source>
        <dbReference type="ARBA" id="ARBA00023288"/>
    </source>
</evidence>
<keyword evidence="10" id="KW-0564">Palmitate</keyword>
<dbReference type="InterPro" id="IPR000111">
    <property type="entry name" value="Glyco_hydro_27/36_CS"/>
</dbReference>
<keyword evidence="5" id="KW-0813">Transport</keyword>
<proteinExistence type="inferred from homology"/>
<feature type="domain" description="Glycosyl hydrolase family 36 N-terminal" evidence="13">
    <location>
        <begin position="26"/>
        <end position="279"/>
    </location>
</feature>
<evidence type="ECO:0000313" key="15">
    <source>
        <dbReference type="Proteomes" id="UP000046095"/>
    </source>
</evidence>
<dbReference type="InterPro" id="IPR006061">
    <property type="entry name" value="SBP_1_CS"/>
</dbReference>
<keyword evidence="12 14" id="KW-0326">Glycosidase</keyword>
<dbReference type="PROSITE" id="PS00512">
    <property type="entry name" value="ALPHA_GALACTOSIDASE"/>
    <property type="match status" value="1"/>
</dbReference>
<evidence type="ECO:0000256" key="4">
    <source>
        <dbReference type="ARBA" id="ARBA00012755"/>
    </source>
</evidence>
<dbReference type="AlphaFoldDB" id="A0A0U0PRI9"/>
<evidence type="ECO:0000259" key="13">
    <source>
        <dbReference type="Pfam" id="PF16875"/>
    </source>
</evidence>
<dbReference type="InterPro" id="IPR006059">
    <property type="entry name" value="SBP"/>
</dbReference>
<evidence type="ECO:0000256" key="8">
    <source>
        <dbReference type="ARBA" id="ARBA00022801"/>
    </source>
</evidence>
<evidence type="ECO:0000256" key="10">
    <source>
        <dbReference type="ARBA" id="ARBA00023139"/>
    </source>
</evidence>
<dbReference type="Gene3D" id="2.70.98.60">
    <property type="entry name" value="alpha-galactosidase from lactobacil brevis"/>
    <property type="match status" value="1"/>
</dbReference>
<name>A0A0U0PRI9_STREE</name>
<dbReference type="SUPFAM" id="SSF53850">
    <property type="entry name" value="Periplasmic binding protein-like II"/>
    <property type="match status" value="1"/>
</dbReference>
<dbReference type="GO" id="GO:0016052">
    <property type="term" value="P:carbohydrate catabolic process"/>
    <property type="evidence" value="ECO:0007669"/>
    <property type="project" value="InterPro"/>
</dbReference>
<dbReference type="PANTHER" id="PTHR43649:SF33">
    <property type="entry name" value="POLYGALACTURONAN_RHAMNOGALACTURONAN-BINDING PROTEIN YTCQ"/>
    <property type="match status" value="1"/>
</dbReference>
<dbReference type="GO" id="GO:0055085">
    <property type="term" value="P:transmembrane transport"/>
    <property type="evidence" value="ECO:0007669"/>
    <property type="project" value="InterPro"/>
</dbReference>
<comment type="similarity">
    <text evidence="3">Belongs to the bacterial solute-binding protein 1 family.</text>
</comment>
<evidence type="ECO:0000256" key="1">
    <source>
        <dbReference type="ARBA" id="ARBA00001255"/>
    </source>
</evidence>
<evidence type="ECO:0000313" key="14">
    <source>
        <dbReference type="EMBL" id="COR93497.1"/>
    </source>
</evidence>
<evidence type="ECO:0000256" key="5">
    <source>
        <dbReference type="ARBA" id="ARBA00022448"/>
    </source>
</evidence>
<dbReference type="Proteomes" id="UP000046095">
    <property type="component" value="Unassembled WGS sequence"/>
</dbReference>
<dbReference type="InterPro" id="IPR017853">
    <property type="entry name" value="GH"/>
</dbReference>
<dbReference type="FunFam" id="3.20.20.70:FF:000118">
    <property type="entry name" value="Alpha-galactosidase"/>
    <property type="match status" value="1"/>
</dbReference>
<dbReference type="GO" id="GO:0004557">
    <property type="term" value="F:alpha-galactosidase activity"/>
    <property type="evidence" value="ECO:0007669"/>
    <property type="project" value="UniProtKB-EC"/>
</dbReference>
<gene>
    <name evidence="14" type="primary">agaN</name>
    <name evidence="14" type="ORF">ERS021218_02044</name>
</gene>
<dbReference type="PRINTS" id="PR00743">
    <property type="entry name" value="GLHYDRLASE36"/>
</dbReference>
<comment type="similarity">
    <text evidence="2">Belongs to the glycosyl hydrolase 36 family.</text>
</comment>
<dbReference type="FunFam" id="2.70.98.60:FF:000002">
    <property type="entry name" value="Alpha-galactosidase"/>
    <property type="match status" value="1"/>
</dbReference>
<organism evidence="14 15">
    <name type="scientific">Streptococcus pneumoniae</name>
    <dbReference type="NCBI Taxonomy" id="1313"/>
    <lineage>
        <taxon>Bacteria</taxon>
        <taxon>Bacillati</taxon>
        <taxon>Bacillota</taxon>
        <taxon>Bacilli</taxon>
        <taxon>Lactobacillales</taxon>
        <taxon>Streptococcaceae</taxon>
        <taxon>Streptococcus</taxon>
    </lineage>
</organism>
<dbReference type="EC" id="3.2.1.22" evidence="4"/>
<keyword evidence="7" id="KW-0732">Signal</keyword>
<dbReference type="Pfam" id="PF16875">
    <property type="entry name" value="Glyco_hydro_36N"/>
    <property type="match status" value="1"/>
</dbReference>
<dbReference type="PANTHER" id="PTHR43649">
    <property type="entry name" value="ARABINOSE-BINDING PROTEIN-RELATED"/>
    <property type="match status" value="1"/>
</dbReference>
<dbReference type="InterPro" id="IPR038417">
    <property type="entry name" value="Alpga-gal_N_sf"/>
</dbReference>
<keyword evidence="6" id="KW-1003">Cell membrane</keyword>
<keyword evidence="8 14" id="KW-0378">Hydrolase</keyword>
<dbReference type="EMBL" id="CRVC01000036">
    <property type="protein sequence ID" value="COR93497.1"/>
    <property type="molecule type" value="Genomic_DNA"/>
</dbReference>
<dbReference type="InterPro" id="IPR002252">
    <property type="entry name" value="Glyco_hydro_36"/>
</dbReference>
<dbReference type="PATRIC" id="fig|1313.5273.peg.462"/>
<dbReference type="Pfam" id="PF01547">
    <property type="entry name" value="SBP_bac_1"/>
    <property type="match status" value="1"/>
</dbReference>
<dbReference type="CDD" id="cd14749">
    <property type="entry name" value="PBP2_XBP1_like"/>
    <property type="match status" value="1"/>
</dbReference>
<keyword evidence="11" id="KW-0449">Lipoprotein</keyword>
<evidence type="ECO:0000256" key="3">
    <source>
        <dbReference type="ARBA" id="ARBA00008520"/>
    </source>
</evidence>
<protein>
    <recommendedName>
        <fullName evidence="4">alpha-galactosidase</fullName>
        <ecNumber evidence="4">3.2.1.22</ecNumber>
    </recommendedName>
</protein>
<evidence type="ECO:0000256" key="2">
    <source>
        <dbReference type="ARBA" id="ARBA00006202"/>
    </source>
</evidence>
<dbReference type="CDD" id="cd14791">
    <property type="entry name" value="GH36"/>
    <property type="match status" value="1"/>
</dbReference>
<dbReference type="SUPFAM" id="SSF51445">
    <property type="entry name" value="(Trans)glycosidases"/>
    <property type="match status" value="1"/>
</dbReference>
<accession>A0A0U0PRI9</accession>
<dbReference type="Gene3D" id="3.40.190.10">
    <property type="entry name" value="Periplasmic binding protein-like II"/>
    <property type="match status" value="2"/>
</dbReference>
<evidence type="ECO:0000256" key="7">
    <source>
        <dbReference type="ARBA" id="ARBA00022729"/>
    </source>
</evidence>
<dbReference type="InterPro" id="IPR031704">
    <property type="entry name" value="Glyco_hydro_36_N"/>
</dbReference>
<sequence>MGVRIENNLFYVESKNLSLIIENRNGYLLLKHLGKTIKNYKGSNSVYERDHAFSGNPTATNRTFSLDTQRQIFGQHGLGDFRKPTIQVQHSVTEVTDFRFVEAKILKGQNGPQGLPSPHSMDDTETLVLMLEDSKAQLSLTLYYTTFNNDATITSYSKLDNNSNQEVVIHKDFSFMADFPAADYEIVTLQGAYAREKTVRRQQVEQGIFSISSNRGASGHAQTPALLLCEQGVTEDAGNVFAIQLMYSGNFEAFVQKNQLNEVRVAIGINPENFSWKLAPEEYFETPVALVTHSDQGLTGISHESQNFVLKHIILSEFSKKERPILINNWEATYFDFQREKLLELADEAKKVGIELFVLDDGWFGNRFDDNRALGDWVVNEEKLGGSLESLISAIHERGLQFGLWLEPEMISVDSDLYRQHPDWAIQVPDYEHTYSRNQLVLNLANPQVVEYLKSVLDQLLSYHEIDYIKWDMNRNITKLGNGLTYLETQMQSHQYMLGLYELVSYLTEKHSHILFESCSGGGGRNDLGMIRYFPQVATTGLALFGLGACSNYGKSADGTVTIEYFNQKKEMTKTLEEITRDFEKENPKIKVKVVNVPNAGEVLKTRVLAGDVPDVVNIYPQSIELQEWAKAGVFEDLSNKDYLKRVKNGYAEKYAVNEKVYNVPFTANAYGIYYNKDKFEELGLKVPETWDEFEQLVKDIVAKGQTPFGIAGADAWTLNGYNQLAFATATGGGKEANQYLRYSQPNAIKLSDPIMKDDIKVMDILRINGSKQKNWEGAGYTDVIGAFARGDVLMTPNGSWAITAINEQKPNFKIGTFMIPGKEKGQSLTVGAGDLAWSISATTKHPKEANAFVEYMTRPEVMQKYYDVDGSPTAIEGVKQAGEDSPLAGMTEYAFTDRHLVWLQQYWTSEADFHTLTMNYVLTGDKQGMVNDLNAFFNPMKADVD</sequence>
<dbReference type="InterPro" id="IPR013785">
    <property type="entry name" value="Aldolase_TIM"/>
</dbReference>
<reference evidence="14 15" key="1">
    <citation type="submission" date="2015-03" db="EMBL/GenBank/DDBJ databases">
        <authorList>
            <person name="Murphy D."/>
        </authorList>
    </citation>
    <scope>NUCLEOTIDE SEQUENCE [LARGE SCALE GENOMIC DNA]</scope>
    <source>
        <strain evidence="14 15">SMRU1708</strain>
    </source>
</reference>
<dbReference type="Pfam" id="PF02065">
    <property type="entry name" value="Melibiase"/>
    <property type="match status" value="1"/>
</dbReference>
<evidence type="ECO:0000256" key="9">
    <source>
        <dbReference type="ARBA" id="ARBA00023136"/>
    </source>
</evidence>
<evidence type="ECO:0000256" key="12">
    <source>
        <dbReference type="ARBA" id="ARBA00023295"/>
    </source>
</evidence>
<dbReference type="Gene3D" id="3.20.20.70">
    <property type="entry name" value="Aldolase class I"/>
    <property type="match status" value="1"/>
</dbReference>
<keyword evidence="9" id="KW-0472">Membrane</keyword>
<comment type="catalytic activity">
    <reaction evidence="1">
        <text>Hydrolysis of terminal, non-reducing alpha-D-galactose residues in alpha-D-galactosides, including galactose oligosaccharides, galactomannans and galactolipids.</text>
        <dbReference type="EC" id="3.2.1.22"/>
    </reaction>
</comment>
<dbReference type="InterPro" id="IPR050490">
    <property type="entry name" value="Bact_solute-bd_prot1"/>
</dbReference>
<evidence type="ECO:0000256" key="6">
    <source>
        <dbReference type="ARBA" id="ARBA00022475"/>
    </source>
</evidence>
<dbReference type="PROSITE" id="PS01037">
    <property type="entry name" value="SBP_BACTERIAL_1"/>
    <property type="match status" value="1"/>
</dbReference>